<dbReference type="Pfam" id="PF08447">
    <property type="entry name" value="PAS_3"/>
    <property type="match status" value="1"/>
</dbReference>
<dbReference type="InterPro" id="IPR011102">
    <property type="entry name" value="Sig_transdc_His_kinase_HWE"/>
</dbReference>
<dbReference type="InterPro" id="IPR000014">
    <property type="entry name" value="PAS"/>
</dbReference>
<dbReference type="Gene3D" id="3.30.565.10">
    <property type="entry name" value="Histidine kinase-like ATPase, C-terminal domain"/>
    <property type="match status" value="1"/>
</dbReference>
<feature type="domain" description="PAS" evidence="16">
    <location>
        <begin position="300"/>
        <end position="370"/>
    </location>
</feature>
<dbReference type="FunFam" id="3.30.450.20:FF:000099">
    <property type="entry name" value="Sensory box sensor histidine kinase"/>
    <property type="match status" value="1"/>
</dbReference>
<dbReference type="PROSITE" id="PS50112">
    <property type="entry name" value="PAS"/>
    <property type="match status" value="1"/>
</dbReference>
<dbReference type="NCBIfam" id="TIGR00229">
    <property type="entry name" value="sensory_box"/>
    <property type="match status" value="1"/>
</dbReference>
<dbReference type="OrthoDB" id="9816309at2"/>
<evidence type="ECO:0000256" key="3">
    <source>
        <dbReference type="ARBA" id="ARBA00022543"/>
    </source>
</evidence>
<dbReference type="Gene3D" id="3.30.450.20">
    <property type="entry name" value="PAS domain"/>
    <property type="match status" value="3"/>
</dbReference>
<evidence type="ECO:0000256" key="5">
    <source>
        <dbReference type="ARBA" id="ARBA00022606"/>
    </source>
</evidence>
<evidence type="ECO:0000259" key="16">
    <source>
        <dbReference type="PROSITE" id="PS50112"/>
    </source>
</evidence>
<keyword evidence="9" id="KW-0677">Repeat</keyword>
<dbReference type="SMART" id="SM00086">
    <property type="entry name" value="PAC"/>
    <property type="match status" value="1"/>
</dbReference>
<evidence type="ECO:0000256" key="12">
    <source>
        <dbReference type="ARBA" id="ARBA00022840"/>
    </source>
</evidence>
<evidence type="ECO:0000256" key="2">
    <source>
        <dbReference type="ARBA" id="ARBA00012438"/>
    </source>
</evidence>
<dbReference type="CDD" id="cd00130">
    <property type="entry name" value="PAS"/>
    <property type="match status" value="1"/>
</dbReference>
<evidence type="ECO:0000313" key="18">
    <source>
        <dbReference type="EMBL" id="PAU96249.1"/>
    </source>
</evidence>
<dbReference type="GO" id="GO:0004673">
    <property type="term" value="F:protein histidine kinase activity"/>
    <property type="evidence" value="ECO:0007669"/>
    <property type="project" value="UniProtKB-EC"/>
</dbReference>
<dbReference type="SMART" id="SM00911">
    <property type="entry name" value="HWE_HK"/>
    <property type="match status" value="1"/>
</dbReference>
<gene>
    <name evidence="18" type="ORF">CK240_14655</name>
</gene>
<dbReference type="Pfam" id="PF08448">
    <property type="entry name" value="PAS_4"/>
    <property type="match status" value="2"/>
</dbReference>
<dbReference type="Proteomes" id="UP000218023">
    <property type="component" value="Unassembled WGS sequence"/>
</dbReference>
<comment type="catalytic activity">
    <reaction evidence="1">
        <text>ATP + protein L-histidine = ADP + protein N-phospho-L-histidine.</text>
        <dbReference type="EC" id="2.7.13.3"/>
    </reaction>
</comment>
<keyword evidence="15" id="KW-0675">Receptor</keyword>
<dbReference type="PANTHER" id="PTHR41523">
    <property type="entry name" value="TWO-COMPONENT SYSTEM SENSOR PROTEIN"/>
    <property type="match status" value="1"/>
</dbReference>
<keyword evidence="6" id="KW-0285">Flavoprotein</keyword>
<protein>
    <recommendedName>
        <fullName evidence="2">histidine kinase</fullName>
        <ecNumber evidence="2">2.7.13.3</ecNumber>
    </recommendedName>
</protein>
<dbReference type="InterPro" id="IPR036890">
    <property type="entry name" value="HATPase_C_sf"/>
</dbReference>
<feature type="domain" description="PAC" evidence="17">
    <location>
        <begin position="373"/>
        <end position="425"/>
    </location>
</feature>
<dbReference type="SUPFAM" id="SSF55785">
    <property type="entry name" value="PYP-like sensor domain (PAS domain)"/>
    <property type="match status" value="3"/>
</dbReference>
<keyword evidence="19" id="KW-1185">Reference proteome</keyword>
<keyword evidence="14" id="KW-0843">Virulence</keyword>
<dbReference type="SMART" id="SM00091">
    <property type="entry name" value="PAS"/>
    <property type="match status" value="2"/>
</dbReference>
<evidence type="ECO:0000256" key="8">
    <source>
        <dbReference type="ARBA" id="ARBA00022679"/>
    </source>
</evidence>
<dbReference type="InterPro" id="IPR013656">
    <property type="entry name" value="PAS_4"/>
</dbReference>
<dbReference type="InterPro" id="IPR035965">
    <property type="entry name" value="PAS-like_dom_sf"/>
</dbReference>
<dbReference type="GO" id="GO:0009881">
    <property type="term" value="F:photoreceptor activity"/>
    <property type="evidence" value="ECO:0007669"/>
    <property type="project" value="UniProtKB-KW"/>
</dbReference>
<evidence type="ECO:0000259" key="17">
    <source>
        <dbReference type="PROSITE" id="PS50113"/>
    </source>
</evidence>
<evidence type="ECO:0000256" key="7">
    <source>
        <dbReference type="ARBA" id="ARBA00022643"/>
    </source>
</evidence>
<comment type="caution">
    <text evidence="18">The sequence shown here is derived from an EMBL/GenBank/DDBJ whole genome shotgun (WGS) entry which is preliminary data.</text>
</comment>
<keyword evidence="10" id="KW-0547">Nucleotide-binding</keyword>
<sequence>MDSGIRDTGFHSGGGDLGERIRRHDWESTPLGPIEGWPQALRLALSICLNSSFPTSIYWGPDLRLLYNDAWSPIPGERHPAALGRPAAEVWFDIWDVVGPQLAHVMQTGEGFSAFDFMLPIVRGGVQQETYWNYSFTPIRDENGAIVGVFNQGHETTGAVMAHRRAEAEIERLGRLFAQAPSVAGILRGPSHVIEVVNPAFKELVGRTDIEGMRVADALPELGPQGFLALLDRVFATGEPYVGRAVPVTFRGLSGDAPQDRIVDFVYQPLGESGDVGQGIFVQATDVTDALRAEAALRESEAKFEAIVNSIDQMIWSTLPNGDHDYFNDRWYDFTGAAPGSTDGAGWKDMFHPDDQERARQAWMRCVETGEPYRIEYRLWHRSGRYRWVVGRAHCVRGEDGRITRWFGTCTDIHDLKEAEGKRRLLLREMDHRVKNLFTIALGMVSMTARSAPSVEAMAEALRGRLSALAKAHDLIRSALGGEPGKGQSTSLRALIEKIVQPHLAVARDPRLSVEGPAITLGESASVGLALIFHELATNAAKYGALATAEGRISVAWTVAGEDLDLVWKEEVGGAGITPPTTEGFGSELAHATASDQLGGGIGFDWQPGGLIVHLTARMDQLRQ</sequence>
<dbReference type="InterPro" id="IPR001610">
    <property type="entry name" value="PAC"/>
</dbReference>
<organism evidence="18 19">
    <name type="scientific">Paracoccus salipaludis</name>
    <dbReference type="NCBI Taxonomy" id="2032623"/>
    <lineage>
        <taxon>Bacteria</taxon>
        <taxon>Pseudomonadati</taxon>
        <taxon>Pseudomonadota</taxon>
        <taxon>Alphaproteobacteria</taxon>
        <taxon>Rhodobacterales</taxon>
        <taxon>Paracoccaceae</taxon>
        <taxon>Paracoccus</taxon>
    </lineage>
</organism>
<evidence type="ECO:0000256" key="13">
    <source>
        <dbReference type="ARBA" id="ARBA00022991"/>
    </source>
</evidence>
<dbReference type="PROSITE" id="PS50113">
    <property type="entry name" value="PAC"/>
    <property type="match status" value="1"/>
</dbReference>
<keyword evidence="7" id="KW-0288">FMN</keyword>
<dbReference type="PANTHER" id="PTHR41523:SF8">
    <property type="entry name" value="ETHYLENE RESPONSE SENSOR PROTEIN"/>
    <property type="match status" value="1"/>
</dbReference>
<keyword evidence="11 18" id="KW-0418">Kinase</keyword>
<evidence type="ECO:0000256" key="14">
    <source>
        <dbReference type="ARBA" id="ARBA00023026"/>
    </source>
</evidence>
<dbReference type="RefSeq" id="WP_095641082.1">
    <property type="nucleotide sequence ID" value="NZ_NSJZ01000017.1"/>
</dbReference>
<evidence type="ECO:0000256" key="6">
    <source>
        <dbReference type="ARBA" id="ARBA00022630"/>
    </source>
</evidence>
<dbReference type="AlphaFoldDB" id="A0A2A2GH77"/>
<keyword evidence="4" id="KW-0597">Phosphoprotein</keyword>
<evidence type="ECO:0000256" key="15">
    <source>
        <dbReference type="ARBA" id="ARBA00023170"/>
    </source>
</evidence>
<evidence type="ECO:0000256" key="4">
    <source>
        <dbReference type="ARBA" id="ARBA00022553"/>
    </source>
</evidence>
<proteinExistence type="predicted"/>
<keyword evidence="3" id="KW-0600">Photoreceptor protein</keyword>
<keyword evidence="13" id="KW-0157">Chromophore</keyword>
<dbReference type="EMBL" id="NSJZ01000017">
    <property type="protein sequence ID" value="PAU96249.1"/>
    <property type="molecule type" value="Genomic_DNA"/>
</dbReference>
<dbReference type="Pfam" id="PF07536">
    <property type="entry name" value="HWE_HK"/>
    <property type="match status" value="1"/>
</dbReference>
<accession>A0A2A2GH77</accession>
<dbReference type="InterPro" id="IPR013655">
    <property type="entry name" value="PAS_fold_3"/>
</dbReference>
<dbReference type="InterPro" id="IPR000700">
    <property type="entry name" value="PAS-assoc_C"/>
</dbReference>
<keyword evidence="8" id="KW-0808">Transferase</keyword>
<evidence type="ECO:0000313" key="19">
    <source>
        <dbReference type="Proteomes" id="UP000218023"/>
    </source>
</evidence>
<evidence type="ECO:0000256" key="1">
    <source>
        <dbReference type="ARBA" id="ARBA00000085"/>
    </source>
</evidence>
<evidence type="ECO:0000256" key="11">
    <source>
        <dbReference type="ARBA" id="ARBA00022777"/>
    </source>
</evidence>
<reference evidence="18 19" key="1">
    <citation type="submission" date="2017-09" db="EMBL/GenBank/DDBJ databases">
        <title>Paracoccus alkalisoli sp. nov., isolated from saline alkaline soil.</title>
        <authorList>
            <person name="Dong X."/>
            <person name="Zhang G."/>
        </authorList>
    </citation>
    <scope>NUCLEOTIDE SEQUENCE [LARGE SCALE GENOMIC DNA]</scope>
    <source>
        <strain evidence="18 19">WN007</strain>
    </source>
</reference>
<name>A0A2A2GH77_9RHOB</name>
<evidence type="ECO:0000256" key="9">
    <source>
        <dbReference type="ARBA" id="ARBA00022737"/>
    </source>
</evidence>
<dbReference type="EC" id="2.7.13.3" evidence="2"/>
<dbReference type="GO" id="GO:0005524">
    <property type="term" value="F:ATP binding"/>
    <property type="evidence" value="ECO:0007669"/>
    <property type="project" value="UniProtKB-KW"/>
</dbReference>
<evidence type="ECO:0000256" key="10">
    <source>
        <dbReference type="ARBA" id="ARBA00022741"/>
    </source>
</evidence>
<keyword evidence="12" id="KW-0067">ATP-binding</keyword>
<keyword evidence="5" id="KW-0716">Sensory transduction</keyword>